<feature type="compositionally biased region" description="Low complexity" evidence="5">
    <location>
        <begin position="556"/>
        <end position="573"/>
    </location>
</feature>
<dbReference type="InterPro" id="IPR018979">
    <property type="entry name" value="FERM_N"/>
</dbReference>
<dbReference type="Gene3D" id="3.10.20.90">
    <property type="entry name" value="Phosphatidylinositol 3-kinase Catalytic Subunit, Chain A, domain 1"/>
    <property type="match status" value="1"/>
</dbReference>
<feature type="compositionally biased region" description="Low complexity" evidence="5">
    <location>
        <begin position="649"/>
        <end position="661"/>
    </location>
</feature>
<evidence type="ECO:0000313" key="8">
    <source>
        <dbReference type="Proteomes" id="UP001159405"/>
    </source>
</evidence>
<name>A0ABN8NRM3_9CNID</name>
<dbReference type="InterPro" id="IPR019749">
    <property type="entry name" value="Band_41_domain"/>
</dbReference>
<evidence type="ECO:0000256" key="3">
    <source>
        <dbReference type="ARBA" id="ARBA00023054"/>
    </source>
</evidence>
<dbReference type="InterPro" id="IPR019747">
    <property type="entry name" value="FERM_CS"/>
</dbReference>
<dbReference type="PANTHER" id="PTHR46079:SF2">
    <property type="entry name" value="FERM DOMAIN-CONTAINING PROTEIN"/>
    <property type="match status" value="1"/>
</dbReference>
<evidence type="ECO:0000259" key="6">
    <source>
        <dbReference type="PROSITE" id="PS50057"/>
    </source>
</evidence>
<dbReference type="CDD" id="cd14473">
    <property type="entry name" value="FERM_B-lobe"/>
    <property type="match status" value="1"/>
</dbReference>
<evidence type="ECO:0000256" key="1">
    <source>
        <dbReference type="ARBA" id="ARBA00004496"/>
    </source>
</evidence>
<protein>
    <recommendedName>
        <fullName evidence="6">FERM domain-containing protein</fullName>
    </recommendedName>
</protein>
<feature type="compositionally biased region" description="Polar residues" evidence="5">
    <location>
        <begin position="532"/>
        <end position="543"/>
    </location>
</feature>
<evidence type="ECO:0000313" key="7">
    <source>
        <dbReference type="EMBL" id="CAH3115516.1"/>
    </source>
</evidence>
<dbReference type="Pfam" id="PF11819">
    <property type="entry name" value="CUPID"/>
    <property type="match status" value="1"/>
</dbReference>
<sequence>MTDARKPRRCQVIMLDDRRLDLLVQPRLMVGDLLDMVASQVGLHEKEYFGLSYQDDMSNQNWLRLDRRVLDHDLPRFQEPVLLVFCVRFFVPNILILKESTTVELFFLQARILIFKGTIQCDSETVFELAALALHATNGDFTSEETARADLRKLPVLPMRTLKERPSISSCEDKVIAYYKKSAGQTRGESVIRYLCIFQSLPTYGVHYYEVKDKSNMPWWLGLSPKGIGVYDHGDKIKPRKIFLWSQIENIYFRDRKFSLEIRDSYRSNTITRRPGAGSMMVHAWFSSTAASAKTMWTMAISQHQFYLDKKQVEARVTLRRTLRDMARELSLSTGSLPSSTSDSLSTKSDQSHSLSSLSINGGDNLSSLPKAVDRERLTALAARKEALLEKLSDKMDELKKLCIQEAELTGEYPPETPYTPGTPLPPIRRRVRTAFEFSEFIISGENDKNEEIKKMAREVEIQTQITNAAQQLAEDRSANKNVRKTRKLTYQKSLRRLKDMEENLRRVQGSRLASESNHGLRDGNAGIGLYRTTSSSDANSYTKAERLDPRRYRTSASLSVSSRASSTYSAESFPSDRESYSGPPSPVMSPYRRAPPSPATRSYQGFPETRRMRSPPSNRPRAGRLSPREENSRAVPAFQYSDSEDSSTKPSSASSYANSEENGEPYWPHRRMGNSCDSLNENQRRGPSPRLIISRSAGQSYESLNSDQEGSSSPYSPGPMRTQRSFSFDARPVNSKLSGVRYLNTSDLGIVSTSGAAGSYSVNHNSKIPPGLSRRGYFSTSLSTISKANTKSDSNLRTAKSQVHMSTPYLTNPGYYRTNRLSGPSIFEEDLLEWRASDETEATLV</sequence>
<dbReference type="Proteomes" id="UP001159405">
    <property type="component" value="Unassembled WGS sequence"/>
</dbReference>
<feature type="compositionally biased region" description="Pro residues" evidence="5">
    <location>
        <begin position="584"/>
        <end position="599"/>
    </location>
</feature>
<evidence type="ECO:0000256" key="2">
    <source>
        <dbReference type="ARBA" id="ARBA00022490"/>
    </source>
</evidence>
<dbReference type="InterPro" id="IPR035963">
    <property type="entry name" value="FERM_2"/>
</dbReference>
<feature type="region of interest" description="Disordered" evidence="5">
    <location>
        <begin position="330"/>
        <end position="361"/>
    </location>
</feature>
<dbReference type="PROSITE" id="PS00660">
    <property type="entry name" value="FERM_1"/>
    <property type="match status" value="1"/>
</dbReference>
<reference evidence="7 8" key="1">
    <citation type="submission" date="2022-05" db="EMBL/GenBank/DDBJ databases">
        <authorList>
            <consortium name="Genoscope - CEA"/>
            <person name="William W."/>
        </authorList>
    </citation>
    <scope>NUCLEOTIDE SEQUENCE [LARGE SCALE GENOMIC DNA]</scope>
</reference>
<dbReference type="EMBL" id="CALNXK010000028">
    <property type="protein sequence ID" value="CAH3115516.1"/>
    <property type="molecule type" value="Genomic_DNA"/>
</dbReference>
<dbReference type="InterPro" id="IPR029071">
    <property type="entry name" value="Ubiquitin-like_domsf"/>
</dbReference>
<feature type="coiled-coil region" evidence="4">
    <location>
        <begin position="375"/>
        <end position="409"/>
    </location>
</feature>
<proteinExistence type="predicted"/>
<dbReference type="PROSITE" id="PS50057">
    <property type="entry name" value="FERM_3"/>
    <property type="match status" value="1"/>
</dbReference>
<dbReference type="SMART" id="SM01196">
    <property type="entry name" value="FERM_C"/>
    <property type="match status" value="1"/>
</dbReference>
<keyword evidence="2" id="KW-0963">Cytoplasm</keyword>
<organism evidence="7 8">
    <name type="scientific">Porites lobata</name>
    <dbReference type="NCBI Taxonomy" id="104759"/>
    <lineage>
        <taxon>Eukaryota</taxon>
        <taxon>Metazoa</taxon>
        <taxon>Cnidaria</taxon>
        <taxon>Anthozoa</taxon>
        <taxon>Hexacorallia</taxon>
        <taxon>Scleractinia</taxon>
        <taxon>Fungiina</taxon>
        <taxon>Poritidae</taxon>
        <taxon>Porites</taxon>
    </lineage>
</organism>
<evidence type="ECO:0000256" key="5">
    <source>
        <dbReference type="SAM" id="MobiDB-lite"/>
    </source>
</evidence>
<dbReference type="Pfam" id="PF00373">
    <property type="entry name" value="FERM_M"/>
    <property type="match status" value="1"/>
</dbReference>
<dbReference type="SUPFAM" id="SSF47031">
    <property type="entry name" value="Second domain of FERM"/>
    <property type="match status" value="1"/>
</dbReference>
<feature type="domain" description="FERM" evidence="6">
    <location>
        <begin position="8"/>
        <end position="311"/>
    </location>
</feature>
<comment type="subcellular location">
    <subcellularLocation>
        <location evidence="1">Cytoplasm</location>
    </subcellularLocation>
</comment>
<evidence type="ECO:0000256" key="4">
    <source>
        <dbReference type="SAM" id="Coils"/>
    </source>
</evidence>
<dbReference type="InterPro" id="IPR021774">
    <property type="entry name" value="CUPID"/>
</dbReference>
<dbReference type="Pfam" id="PF09380">
    <property type="entry name" value="FERM_C"/>
    <property type="match status" value="1"/>
</dbReference>
<dbReference type="Gene3D" id="1.20.80.10">
    <property type="match status" value="1"/>
</dbReference>
<dbReference type="Gene3D" id="2.30.29.30">
    <property type="entry name" value="Pleckstrin-homology domain (PH domain)/Phosphotyrosine-binding domain (PTB)"/>
    <property type="match status" value="1"/>
</dbReference>
<dbReference type="InterPro" id="IPR041785">
    <property type="entry name" value="FRMD4A/B_FERM_C"/>
</dbReference>
<dbReference type="Pfam" id="PF09379">
    <property type="entry name" value="FERM_N"/>
    <property type="match status" value="1"/>
</dbReference>
<dbReference type="SUPFAM" id="SSF50729">
    <property type="entry name" value="PH domain-like"/>
    <property type="match status" value="1"/>
</dbReference>
<gene>
    <name evidence="7" type="ORF">PLOB_00023728</name>
</gene>
<comment type="caution">
    <text evidence="7">The sequence shown here is derived from an EMBL/GenBank/DDBJ whole genome shotgun (WGS) entry which is preliminary data.</text>
</comment>
<feature type="compositionally biased region" description="Low complexity" evidence="5">
    <location>
        <begin position="330"/>
        <end position="359"/>
    </location>
</feature>
<dbReference type="InterPro" id="IPR018980">
    <property type="entry name" value="FERM_PH-like_C"/>
</dbReference>
<keyword evidence="8" id="KW-1185">Reference proteome</keyword>
<accession>A0ABN8NRM3</accession>
<dbReference type="PRINTS" id="PR00935">
    <property type="entry name" value="BAND41"/>
</dbReference>
<dbReference type="CDD" id="cd17103">
    <property type="entry name" value="FERM_F1_FRMD4"/>
    <property type="match status" value="1"/>
</dbReference>
<feature type="region of interest" description="Disordered" evidence="5">
    <location>
        <begin position="502"/>
        <end position="726"/>
    </location>
</feature>
<dbReference type="InterPro" id="IPR014352">
    <property type="entry name" value="FERM/acyl-CoA-bd_prot_sf"/>
</dbReference>
<dbReference type="CDD" id="cd13191">
    <property type="entry name" value="FERM_C_FRMD4A_FRMD4B"/>
    <property type="match status" value="1"/>
</dbReference>
<dbReference type="InterPro" id="IPR019748">
    <property type="entry name" value="FERM_central"/>
</dbReference>
<feature type="compositionally biased region" description="Polar residues" evidence="5">
    <location>
        <begin position="697"/>
        <end position="716"/>
    </location>
</feature>
<dbReference type="InterPro" id="IPR011993">
    <property type="entry name" value="PH-like_dom_sf"/>
</dbReference>
<dbReference type="SMART" id="SM00295">
    <property type="entry name" value="B41"/>
    <property type="match status" value="1"/>
</dbReference>
<dbReference type="InterPro" id="IPR047176">
    <property type="entry name" value="FRMD4A/B"/>
</dbReference>
<dbReference type="PANTHER" id="PTHR46079">
    <property type="entry name" value="FERM DOMAIN-CONTAINING PROTEIN 4"/>
    <property type="match status" value="1"/>
</dbReference>
<dbReference type="InterPro" id="IPR000299">
    <property type="entry name" value="FERM_domain"/>
</dbReference>
<dbReference type="SUPFAM" id="SSF54236">
    <property type="entry name" value="Ubiquitin-like"/>
    <property type="match status" value="1"/>
</dbReference>
<keyword evidence="3 4" id="KW-0175">Coiled coil</keyword>